<dbReference type="InterPro" id="IPR004095">
    <property type="entry name" value="TGS"/>
</dbReference>
<evidence type="ECO:0000256" key="4">
    <source>
        <dbReference type="ARBA" id="ARBA00022555"/>
    </source>
</evidence>
<dbReference type="OrthoDB" id="2991388at2"/>
<reference evidence="16 17" key="1">
    <citation type="submission" date="2019-08" db="EMBL/GenBank/DDBJ databases">
        <title>Bacillus genomes from the desert of Cuatro Cienegas, Coahuila.</title>
        <authorList>
            <person name="Olmedo-Alvarez G."/>
        </authorList>
    </citation>
    <scope>NUCLEOTIDE SEQUENCE [LARGE SCALE GENOMIC DNA]</scope>
    <source>
        <strain evidence="16 17">CH451a_14T</strain>
    </source>
</reference>
<dbReference type="InterPro" id="IPR018163">
    <property type="entry name" value="Thr/Ala-tRNA-synth_IIc_edit"/>
</dbReference>
<dbReference type="FunFam" id="3.30.54.20:FF:000002">
    <property type="entry name" value="Threonine--tRNA ligase"/>
    <property type="match status" value="1"/>
</dbReference>
<dbReference type="Pfam" id="PF07973">
    <property type="entry name" value="tRNA_SAD"/>
    <property type="match status" value="1"/>
</dbReference>
<evidence type="ECO:0000256" key="2">
    <source>
        <dbReference type="ARBA" id="ARBA00013163"/>
    </source>
</evidence>
<comment type="similarity">
    <text evidence="1">Belongs to the class-II aminoacyl-tRNA synthetase family.</text>
</comment>
<dbReference type="GO" id="GO:0000049">
    <property type="term" value="F:tRNA binding"/>
    <property type="evidence" value="ECO:0007669"/>
    <property type="project" value="UniProtKB-KW"/>
</dbReference>
<keyword evidence="6" id="KW-0479">Metal-binding</keyword>
<dbReference type="FunFam" id="3.30.980.10:FF:000005">
    <property type="entry name" value="Threonyl-tRNA synthetase, mitochondrial"/>
    <property type="match status" value="1"/>
</dbReference>
<keyword evidence="8" id="KW-0862">Zinc</keyword>
<dbReference type="SUPFAM" id="SSF81271">
    <property type="entry name" value="TGS-like"/>
    <property type="match status" value="1"/>
</dbReference>
<keyword evidence="7" id="KW-0547">Nucleotide-binding</keyword>
<keyword evidence="10" id="KW-0694">RNA-binding</keyword>
<gene>
    <name evidence="16" type="ORF">FZC80_09695</name>
</gene>
<accession>A0A5D4TY20</accession>
<dbReference type="GO" id="GO:0046872">
    <property type="term" value="F:metal ion binding"/>
    <property type="evidence" value="ECO:0007669"/>
    <property type="project" value="UniProtKB-KW"/>
</dbReference>
<protein>
    <recommendedName>
        <fullName evidence="2">threonine--tRNA ligase</fullName>
        <ecNumber evidence="2">6.1.1.3</ecNumber>
    </recommendedName>
    <alternativeName>
        <fullName evidence="13">Threonyl-tRNA synthetase</fullName>
    </alternativeName>
</protein>
<dbReference type="AlphaFoldDB" id="A0A5D4TY20"/>
<dbReference type="CDD" id="cd01667">
    <property type="entry name" value="TGS_ThrRS"/>
    <property type="match status" value="1"/>
</dbReference>
<keyword evidence="12" id="KW-0030">Aminoacyl-tRNA synthetase</keyword>
<evidence type="ECO:0000256" key="1">
    <source>
        <dbReference type="ARBA" id="ARBA00008226"/>
    </source>
</evidence>
<proteinExistence type="inferred from homology"/>
<evidence type="ECO:0000256" key="13">
    <source>
        <dbReference type="ARBA" id="ARBA00031900"/>
    </source>
</evidence>
<dbReference type="Pfam" id="PF02824">
    <property type="entry name" value="TGS"/>
    <property type="match status" value="1"/>
</dbReference>
<comment type="catalytic activity">
    <reaction evidence="14">
        <text>tRNA(Thr) + L-threonine + ATP = L-threonyl-tRNA(Thr) + AMP + diphosphate + H(+)</text>
        <dbReference type="Rhea" id="RHEA:24624"/>
        <dbReference type="Rhea" id="RHEA-COMP:9670"/>
        <dbReference type="Rhea" id="RHEA-COMP:9704"/>
        <dbReference type="ChEBI" id="CHEBI:15378"/>
        <dbReference type="ChEBI" id="CHEBI:30616"/>
        <dbReference type="ChEBI" id="CHEBI:33019"/>
        <dbReference type="ChEBI" id="CHEBI:57926"/>
        <dbReference type="ChEBI" id="CHEBI:78442"/>
        <dbReference type="ChEBI" id="CHEBI:78534"/>
        <dbReference type="ChEBI" id="CHEBI:456215"/>
        <dbReference type="EC" id="6.1.1.3"/>
    </reaction>
</comment>
<evidence type="ECO:0000256" key="11">
    <source>
        <dbReference type="ARBA" id="ARBA00022917"/>
    </source>
</evidence>
<dbReference type="Proteomes" id="UP000325054">
    <property type="component" value="Unassembled WGS sequence"/>
</dbReference>
<dbReference type="PROSITE" id="PS51880">
    <property type="entry name" value="TGS"/>
    <property type="match status" value="1"/>
</dbReference>
<dbReference type="InterPro" id="IPR012676">
    <property type="entry name" value="TGS-like"/>
</dbReference>
<evidence type="ECO:0000256" key="12">
    <source>
        <dbReference type="ARBA" id="ARBA00023146"/>
    </source>
</evidence>
<evidence type="ECO:0000256" key="7">
    <source>
        <dbReference type="ARBA" id="ARBA00022741"/>
    </source>
</evidence>
<evidence type="ECO:0000256" key="8">
    <source>
        <dbReference type="ARBA" id="ARBA00022833"/>
    </source>
</evidence>
<evidence type="ECO:0000256" key="3">
    <source>
        <dbReference type="ARBA" id="ARBA00022490"/>
    </source>
</evidence>
<evidence type="ECO:0000313" key="17">
    <source>
        <dbReference type="Proteomes" id="UP000325054"/>
    </source>
</evidence>
<dbReference type="PANTHER" id="PTHR11451">
    <property type="entry name" value="THREONINE-TRNA LIGASE"/>
    <property type="match status" value="1"/>
</dbReference>
<keyword evidence="11" id="KW-0648">Protein biosynthesis</keyword>
<evidence type="ECO:0000256" key="5">
    <source>
        <dbReference type="ARBA" id="ARBA00022598"/>
    </source>
</evidence>
<dbReference type="Gene3D" id="3.30.980.10">
    <property type="entry name" value="Threonyl-trna Synthetase, Chain A, domain 2"/>
    <property type="match status" value="1"/>
</dbReference>
<name>A0A5D4TY20_9BACI</name>
<evidence type="ECO:0000256" key="14">
    <source>
        <dbReference type="ARBA" id="ARBA00049515"/>
    </source>
</evidence>
<dbReference type="GO" id="GO:0006435">
    <property type="term" value="P:threonyl-tRNA aminoacylation"/>
    <property type="evidence" value="ECO:0007669"/>
    <property type="project" value="TreeGrafter"/>
</dbReference>
<dbReference type="PANTHER" id="PTHR11451:SF44">
    <property type="entry name" value="THREONINE--TRNA LIGASE, CHLOROPLASTIC_MITOCHONDRIAL 2"/>
    <property type="match status" value="1"/>
</dbReference>
<keyword evidence="4" id="KW-0820">tRNA-binding</keyword>
<dbReference type="SMART" id="SM00863">
    <property type="entry name" value="tRNA_SAD"/>
    <property type="match status" value="1"/>
</dbReference>
<dbReference type="GO" id="GO:0005524">
    <property type="term" value="F:ATP binding"/>
    <property type="evidence" value="ECO:0007669"/>
    <property type="project" value="UniProtKB-KW"/>
</dbReference>
<evidence type="ECO:0000256" key="9">
    <source>
        <dbReference type="ARBA" id="ARBA00022840"/>
    </source>
</evidence>
<dbReference type="EC" id="6.1.1.3" evidence="2"/>
<dbReference type="FunFam" id="3.10.20.30:FF:000005">
    <property type="entry name" value="Threonine--tRNA ligase"/>
    <property type="match status" value="1"/>
</dbReference>
<keyword evidence="9" id="KW-0067">ATP-binding</keyword>
<sequence length="257" mass="28837">MSESEILITFPDGQKKSFPAGISLSEIAQSISPSLKKKSAAGKVNGDLYDLNRPIDEDARIELLSLASAEGIKLIRHSAAHLMAQALKRLHGHLHLGVGPVIENGFYYDVELDHTISQSDLEKIEKEMKTLIAENHPILRKEVSREEARDLFSKDPLKLELLEEIPSGEKITVYKQGEFIDLCRGPHLPSTGAIKHFKLTHVSGAYWRGDSNNKVLQRIYGVAFTSREEMEEYFHFQQKDGVQSMNISAENCMVLIP</sequence>
<dbReference type="SUPFAM" id="SSF55186">
    <property type="entry name" value="ThrRS/AlaRS common domain"/>
    <property type="match status" value="1"/>
</dbReference>
<dbReference type="Gene3D" id="3.10.20.30">
    <property type="match status" value="1"/>
</dbReference>
<dbReference type="InterPro" id="IPR012947">
    <property type="entry name" value="tRNA_SAD"/>
</dbReference>
<keyword evidence="5" id="KW-0436">Ligase</keyword>
<comment type="caution">
    <text evidence="16">The sequence shown here is derived from an EMBL/GenBank/DDBJ whole genome shotgun (WGS) entry which is preliminary data.</text>
</comment>
<dbReference type="EMBL" id="VTEW01000006">
    <property type="protein sequence ID" value="TYS79895.1"/>
    <property type="molecule type" value="Genomic_DNA"/>
</dbReference>
<dbReference type="GO" id="GO:0004829">
    <property type="term" value="F:threonine-tRNA ligase activity"/>
    <property type="evidence" value="ECO:0007669"/>
    <property type="project" value="UniProtKB-EC"/>
</dbReference>
<feature type="domain" description="TGS" evidence="15">
    <location>
        <begin position="2"/>
        <end position="65"/>
    </location>
</feature>
<evidence type="ECO:0000259" key="15">
    <source>
        <dbReference type="PROSITE" id="PS51880"/>
    </source>
</evidence>
<evidence type="ECO:0000256" key="6">
    <source>
        <dbReference type="ARBA" id="ARBA00022723"/>
    </source>
</evidence>
<keyword evidence="3" id="KW-0963">Cytoplasm</keyword>
<organism evidence="16 17">
    <name type="scientific">Rossellomorea aquimaris</name>
    <dbReference type="NCBI Taxonomy" id="189382"/>
    <lineage>
        <taxon>Bacteria</taxon>
        <taxon>Bacillati</taxon>
        <taxon>Bacillota</taxon>
        <taxon>Bacilli</taxon>
        <taxon>Bacillales</taxon>
        <taxon>Bacillaceae</taxon>
        <taxon>Rossellomorea</taxon>
    </lineage>
</organism>
<evidence type="ECO:0000313" key="16">
    <source>
        <dbReference type="EMBL" id="TYS79895.1"/>
    </source>
</evidence>
<evidence type="ECO:0000256" key="10">
    <source>
        <dbReference type="ARBA" id="ARBA00022884"/>
    </source>
</evidence>
<dbReference type="InterPro" id="IPR012675">
    <property type="entry name" value="Beta-grasp_dom_sf"/>
</dbReference>